<dbReference type="InterPro" id="IPR015421">
    <property type="entry name" value="PyrdxlP-dep_Trfase_major"/>
</dbReference>
<dbReference type="PIRSF" id="PIRSF017617">
    <property type="entry name" value="Thr_aldolase"/>
    <property type="match status" value="1"/>
</dbReference>
<evidence type="ECO:0000259" key="6">
    <source>
        <dbReference type="Pfam" id="PF01212"/>
    </source>
</evidence>
<dbReference type="Pfam" id="PF01212">
    <property type="entry name" value="Beta_elim_lyase"/>
    <property type="match status" value="1"/>
</dbReference>
<organism evidence="7">
    <name type="scientific">uncultured Frankineae bacterium</name>
    <dbReference type="NCBI Taxonomy" id="437475"/>
    <lineage>
        <taxon>Bacteria</taxon>
        <taxon>Bacillati</taxon>
        <taxon>Actinomycetota</taxon>
        <taxon>Actinomycetes</taxon>
        <taxon>Frankiales</taxon>
        <taxon>environmental samples</taxon>
    </lineage>
</organism>
<dbReference type="InterPro" id="IPR001597">
    <property type="entry name" value="ArAA_b-elim_lyase/Thr_aldolase"/>
</dbReference>
<dbReference type="AlphaFoldDB" id="A0A6J4KTW0"/>
<name>A0A6J4KTW0_9ACTN</name>
<proteinExistence type="inferred from homology"/>
<evidence type="ECO:0000256" key="1">
    <source>
        <dbReference type="ARBA" id="ARBA00001933"/>
    </source>
</evidence>
<protein>
    <submittedName>
        <fullName evidence="7">Low-specificity L-threonine aldolase</fullName>
        <ecNumber evidence="7">4.1.2.48</ecNumber>
    </submittedName>
</protein>
<keyword evidence="4 7" id="KW-0456">Lyase</keyword>
<evidence type="ECO:0000256" key="2">
    <source>
        <dbReference type="ARBA" id="ARBA00006966"/>
    </source>
</evidence>
<feature type="modified residue" description="N6-(pyridoxal phosphate)lysine" evidence="5">
    <location>
        <position position="196"/>
    </location>
</feature>
<dbReference type="InterPro" id="IPR023603">
    <property type="entry name" value="Low_specificity_L-TA-like"/>
</dbReference>
<dbReference type="Gene3D" id="3.90.1150.10">
    <property type="entry name" value="Aspartate Aminotransferase, domain 1"/>
    <property type="match status" value="1"/>
</dbReference>
<evidence type="ECO:0000256" key="4">
    <source>
        <dbReference type="ARBA" id="ARBA00023239"/>
    </source>
</evidence>
<dbReference type="NCBIfam" id="NF041359">
    <property type="entry name" value="GntG_guanitoxin"/>
    <property type="match status" value="1"/>
</dbReference>
<dbReference type="InterPro" id="IPR015424">
    <property type="entry name" value="PyrdxlP-dep_Trfase"/>
</dbReference>
<dbReference type="GO" id="GO:0006567">
    <property type="term" value="P:L-threonine catabolic process"/>
    <property type="evidence" value="ECO:0007669"/>
    <property type="project" value="TreeGrafter"/>
</dbReference>
<dbReference type="GO" id="GO:0008732">
    <property type="term" value="F:L-allo-threonine aldolase activity"/>
    <property type="evidence" value="ECO:0007669"/>
    <property type="project" value="TreeGrafter"/>
</dbReference>
<sequence>MDLRSDTLTRPTEGMRAAMAAAEVGDDVYGEDPSVNALEEQVADLFGHDAAVFVPTGTMGNQICLRLVVPPAQELVCDADAHVVTYEHGGAAQHGGIQSRTVAGGPMDVATVADFVRPDGWGTVATSAVSVEQTHNRGGGAVQPLEVLQGLRRLTASHGMALHCDGARIWNASVASGTPLAAYGAVFDTLSVCLSKGLGAPVGSLVVTDEARAAEARVLRKRLGGGMRQAGVLAAAGSYALVHHLERLAEDHRRAGLIADALGVGPVDTNIVPVDLTGTAYDGPQLAAAAREQGVLVSVVGPRRVRLVTHLDVDDDGAKTAAAVVQGLLGR</sequence>
<evidence type="ECO:0000313" key="7">
    <source>
        <dbReference type="EMBL" id="CAA9314266.1"/>
    </source>
</evidence>
<dbReference type="EMBL" id="CADCUE010000031">
    <property type="protein sequence ID" value="CAA9314266.1"/>
    <property type="molecule type" value="Genomic_DNA"/>
</dbReference>
<feature type="domain" description="Aromatic amino acid beta-eliminating lyase/threonine aldolase" evidence="6">
    <location>
        <begin position="2"/>
        <end position="262"/>
    </location>
</feature>
<evidence type="ECO:0000256" key="5">
    <source>
        <dbReference type="PIRSR" id="PIRSR017617-1"/>
    </source>
</evidence>
<dbReference type="GO" id="GO:0006545">
    <property type="term" value="P:glycine biosynthetic process"/>
    <property type="evidence" value="ECO:0007669"/>
    <property type="project" value="TreeGrafter"/>
</dbReference>
<gene>
    <name evidence="7" type="ORF">AVDCRST_MAG16-504</name>
</gene>
<dbReference type="PANTHER" id="PTHR48097">
    <property type="entry name" value="L-THREONINE ALDOLASE-RELATED"/>
    <property type="match status" value="1"/>
</dbReference>
<dbReference type="EC" id="4.1.2.48" evidence="7"/>
<dbReference type="GO" id="GO:0005829">
    <property type="term" value="C:cytosol"/>
    <property type="evidence" value="ECO:0007669"/>
    <property type="project" value="TreeGrafter"/>
</dbReference>
<comment type="similarity">
    <text evidence="2">Belongs to the threonine aldolase family.</text>
</comment>
<accession>A0A6J4KTW0</accession>
<comment type="cofactor">
    <cofactor evidence="1">
        <name>pyridoxal 5'-phosphate</name>
        <dbReference type="ChEBI" id="CHEBI:597326"/>
    </cofactor>
</comment>
<reference evidence="7" key="1">
    <citation type="submission" date="2020-02" db="EMBL/GenBank/DDBJ databases">
        <authorList>
            <person name="Meier V. D."/>
        </authorList>
    </citation>
    <scope>NUCLEOTIDE SEQUENCE</scope>
    <source>
        <strain evidence="7">AVDCRST_MAG16</strain>
    </source>
</reference>
<dbReference type="InterPro" id="IPR015422">
    <property type="entry name" value="PyrdxlP-dep_Trfase_small"/>
</dbReference>
<keyword evidence="3" id="KW-0663">Pyridoxal phosphate</keyword>
<dbReference type="SUPFAM" id="SSF53383">
    <property type="entry name" value="PLP-dependent transferases"/>
    <property type="match status" value="1"/>
</dbReference>
<dbReference type="PANTHER" id="PTHR48097:SF9">
    <property type="entry name" value="L-THREONINE ALDOLASE"/>
    <property type="match status" value="1"/>
</dbReference>
<dbReference type="FunFam" id="3.40.640.10:FF:000030">
    <property type="entry name" value="Low-specificity L-threonine aldolase"/>
    <property type="match status" value="1"/>
</dbReference>
<dbReference type="Gene3D" id="3.40.640.10">
    <property type="entry name" value="Type I PLP-dependent aspartate aminotransferase-like (Major domain)"/>
    <property type="match status" value="1"/>
</dbReference>
<evidence type="ECO:0000256" key="3">
    <source>
        <dbReference type="ARBA" id="ARBA00022898"/>
    </source>
</evidence>